<keyword evidence="2" id="KW-1185">Reference proteome</keyword>
<evidence type="ECO:0000313" key="2">
    <source>
        <dbReference type="Proteomes" id="UP000194350"/>
    </source>
</evidence>
<evidence type="ECO:0000313" key="1">
    <source>
        <dbReference type="EMBL" id="OTA13935.1"/>
    </source>
</evidence>
<organism evidence="1 2">
    <name type="scientific">Xenorhabdus vietnamensis</name>
    <dbReference type="NCBI Taxonomy" id="351656"/>
    <lineage>
        <taxon>Bacteria</taxon>
        <taxon>Pseudomonadati</taxon>
        <taxon>Pseudomonadota</taxon>
        <taxon>Gammaproteobacteria</taxon>
        <taxon>Enterobacterales</taxon>
        <taxon>Morganellaceae</taxon>
        <taxon>Xenorhabdus</taxon>
    </lineage>
</organism>
<name>A0A1Y2S8T1_9GAMM</name>
<reference evidence="1 2" key="1">
    <citation type="submission" date="2016-10" db="EMBL/GenBank/DDBJ databases">
        <title>Systematic genetic and metabolomic analysis of Xenorhabdus and Photorhabdus spp., highlights the requirements for a dual symbiotic and pathogenic life style.</title>
        <authorList>
            <person name="Tobias N.J."/>
            <person name="Wolff H."/>
            <person name="Djahanschiri B."/>
            <person name="Pidot S.J."/>
            <person name="Stinear T.P."/>
            <person name="Ebersberger I."/>
            <person name="Bode H.B."/>
        </authorList>
    </citation>
    <scope>NUCLEOTIDE SEQUENCE [LARGE SCALE GENOMIC DNA]</scope>
    <source>
        <strain evidence="1 2">DSM 22392</strain>
    </source>
</reference>
<dbReference type="AlphaFoldDB" id="A0A1Y2S8T1"/>
<accession>A0A1Y2S8T1</accession>
<gene>
    <name evidence="1" type="ORF">Xvie_04113</name>
</gene>
<proteinExistence type="predicted"/>
<dbReference type="EMBL" id="MUBJ01000121">
    <property type="protein sequence ID" value="OTA13935.1"/>
    <property type="molecule type" value="Genomic_DNA"/>
</dbReference>
<protein>
    <submittedName>
        <fullName evidence="1">Uncharacterized protein</fullName>
    </submittedName>
</protein>
<sequence>MTQEGLSLSRPVQGYLMSLSTYYVRSELFSYN</sequence>
<comment type="caution">
    <text evidence="1">The sequence shown here is derived from an EMBL/GenBank/DDBJ whole genome shotgun (WGS) entry which is preliminary data.</text>
</comment>
<dbReference type="Proteomes" id="UP000194350">
    <property type="component" value="Unassembled WGS sequence"/>
</dbReference>